<dbReference type="AlphaFoldDB" id="A0A8K0JRX3"/>
<dbReference type="EMBL" id="JABELV010000002">
    <property type="protein sequence ID" value="KAG7579968.1"/>
    <property type="molecule type" value="Genomic_DNA"/>
</dbReference>
<gene>
    <name evidence="2" type="ORF">FFLO_00176</name>
</gene>
<protein>
    <submittedName>
        <fullName evidence="2">Uncharacterized protein</fullName>
    </submittedName>
</protein>
<evidence type="ECO:0000313" key="2">
    <source>
        <dbReference type="EMBL" id="KAG7579968.1"/>
    </source>
</evidence>
<comment type="caution">
    <text evidence="2">The sequence shown here is derived from an EMBL/GenBank/DDBJ whole genome shotgun (WGS) entry which is preliminary data.</text>
</comment>
<accession>A0A8K0JRX3</accession>
<evidence type="ECO:0000256" key="1">
    <source>
        <dbReference type="SAM" id="MobiDB-lite"/>
    </source>
</evidence>
<organism evidence="2 3">
    <name type="scientific">Filobasidium floriforme</name>
    <dbReference type="NCBI Taxonomy" id="5210"/>
    <lineage>
        <taxon>Eukaryota</taxon>
        <taxon>Fungi</taxon>
        <taxon>Dikarya</taxon>
        <taxon>Basidiomycota</taxon>
        <taxon>Agaricomycotina</taxon>
        <taxon>Tremellomycetes</taxon>
        <taxon>Filobasidiales</taxon>
        <taxon>Filobasidiaceae</taxon>
        <taxon>Filobasidium</taxon>
    </lineage>
</organism>
<proteinExistence type="predicted"/>
<evidence type="ECO:0000313" key="3">
    <source>
        <dbReference type="Proteomes" id="UP000812966"/>
    </source>
</evidence>
<feature type="region of interest" description="Disordered" evidence="1">
    <location>
        <begin position="173"/>
        <end position="196"/>
    </location>
</feature>
<sequence>MATLNSQGKRPSPDDEGSDMSDISEGNSFNGRERRTIKRQRTSSSQSEVEDQPAQFVPGLWSIVASVKNLFGLGSSETDPTPGPALETLDRFSPDLPPLPAFHPDGRMLQGPTMPAIEATKHRMNRAFEAQNGETDAEIQNQEHSVIDLTGVSDGSPSPDKFKSGGSLSYNAKFSQLKVRPPTPPRPSSKKNFAPSGLRVHHAFDNGLRHSVGHRARPRYTAKMIRTTVKSESVSAV</sequence>
<reference evidence="2" key="1">
    <citation type="submission" date="2020-04" db="EMBL/GenBank/DDBJ databases">
        <title>Analysis of mating type loci in Filobasidium floriforme.</title>
        <authorList>
            <person name="Nowrousian M."/>
        </authorList>
    </citation>
    <scope>NUCLEOTIDE SEQUENCE</scope>
    <source>
        <strain evidence="2">CBS 6242</strain>
    </source>
</reference>
<keyword evidence="3" id="KW-1185">Reference proteome</keyword>
<name>A0A8K0JRX3_9TREE</name>
<feature type="region of interest" description="Disordered" evidence="1">
    <location>
        <begin position="1"/>
        <end position="56"/>
    </location>
</feature>
<dbReference type="Proteomes" id="UP000812966">
    <property type="component" value="Unassembled WGS sequence"/>
</dbReference>